<dbReference type="PANTHER" id="PTHR43364:SF6">
    <property type="entry name" value="OXIDOREDUCTASE-RELATED"/>
    <property type="match status" value="1"/>
</dbReference>
<dbReference type="Gene3D" id="3.20.20.100">
    <property type="entry name" value="NADP-dependent oxidoreductase domain"/>
    <property type="match status" value="1"/>
</dbReference>
<dbReference type="GO" id="GO:0016491">
    <property type="term" value="F:oxidoreductase activity"/>
    <property type="evidence" value="ECO:0007669"/>
    <property type="project" value="UniProtKB-KW"/>
</dbReference>
<dbReference type="GO" id="GO:0005829">
    <property type="term" value="C:cytosol"/>
    <property type="evidence" value="ECO:0007669"/>
    <property type="project" value="TreeGrafter"/>
</dbReference>
<dbReference type="PANTHER" id="PTHR43364">
    <property type="entry name" value="NADH-SPECIFIC METHYLGLYOXAL REDUCTASE-RELATED"/>
    <property type="match status" value="1"/>
</dbReference>
<dbReference type="CDD" id="cd19081">
    <property type="entry name" value="AKR_AKR9C1"/>
    <property type="match status" value="1"/>
</dbReference>
<dbReference type="AlphaFoldDB" id="W0AKV0"/>
<evidence type="ECO:0000313" key="4">
    <source>
        <dbReference type="Proteomes" id="UP000018851"/>
    </source>
</evidence>
<dbReference type="PATRIC" id="fig|1123269.5.peg.4602"/>
<dbReference type="RefSeq" id="WP_025294436.1">
    <property type="nucleotide sequence ID" value="NZ_CP006644.1"/>
</dbReference>
<proteinExistence type="predicted"/>
<keyword evidence="1" id="KW-0560">Oxidoreductase</keyword>
<dbReference type="SUPFAM" id="SSF51430">
    <property type="entry name" value="NAD(P)-linked oxidoreductase"/>
    <property type="match status" value="1"/>
</dbReference>
<reference evidence="3 4" key="1">
    <citation type="submission" date="2013-07" db="EMBL/GenBank/DDBJ databases">
        <title>Completed genome of Sphingomonas sanxanigenens NX02.</title>
        <authorList>
            <person name="Ma T."/>
            <person name="Huang H."/>
            <person name="Wu M."/>
            <person name="Li X."/>
            <person name="Li G."/>
        </authorList>
    </citation>
    <scope>NUCLEOTIDE SEQUENCE [LARGE SCALE GENOMIC DNA]</scope>
    <source>
        <strain evidence="3 4">NX02</strain>
    </source>
</reference>
<dbReference type="eggNOG" id="COG0667">
    <property type="taxonomic scope" value="Bacteria"/>
</dbReference>
<dbReference type="KEGG" id="ssan:NX02_23500"/>
<gene>
    <name evidence="3" type="ORF">NX02_23500</name>
</gene>
<dbReference type="InterPro" id="IPR050523">
    <property type="entry name" value="AKR_Detox_Biosynth"/>
</dbReference>
<feature type="domain" description="NADP-dependent oxidoreductase" evidence="2">
    <location>
        <begin position="15"/>
        <end position="315"/>
    </location>
</feature>
<evidence type="ECO:0000313" key="3">
    <source>
        <dbReference type="EMBL" id="AHE56315.1"/>
    </source>
</evidence>
<organism evidence="3 4">
    <name type="scientific">Sphingomonas sanxanigenens DSM 19645 = NX02</name>
    <dbReference type="NCBI Taxonomy" id="1123269"/>
    <lineage>
        <taxon>Bacteria</taxon>
        <taxon>Pseudomonadati</taxon>
        <taxon>Pseudomonadota</taxon>
        <taxon>Alphaproteobacteria</taxon>
        <taxon>Sphingomonadales</taxon>
        <taxon>Sphingomonadaceae</taxon>
        <taxon>Sphingomonas</taxon>
    </lineage>
</organism>
<evidence type="ECO:0000256" key="1">
    <source>
        <dbReference type="ARBA" id="ARBA00023002"/>
    </source>
</evidence>
<dbReference type="Pfam" id="PF00248">
    <property type="entry name" value="Aldo_ket_red"/>
    <property type="match status" value="1"/>
</dbReference>
<evidence type="ECO:0000259" key="2">
    <source>
        <dbReference type="Pfam" id="PF00248"/>
    </source>
</evidence>
<name>W0AKV0_9SPHN</name>
<dbReference type="EMBL" id="CP006644">
    <property type="protein sequence ID" value="AHE56315.1"/>
    <property type="molecule type" value="Genomic_DNA"/>
</dbReference>
<protein>
    <recommendedName>
        <fullName evidence="2">NADP-dependent oxidoreductase domain-containing protein</fullName>
    </recommendedName>
</protein>
<dbReference type="InterPro" id="IPR023210">
    <property type="entry name" value="NADP_OxRdtase_dom"/>
</dbReference>
<sequence>MQKRSLGRTGLSIAPLVFGGNVFGWTVDEAQSFALLDAFVDHGFDAIDTADVYSGWVPGNRGGESETIIGNWLKARPSMRDRVTIFTKVGMDMGPPGEKGLSARWITQGAERSLSRLGIETIDLYFSHAFDPETPAEETLTAYDRLIEAGKVRAVGASNFTADQLAAALGVSRERDLPRYDVLQPEYSLVERDGFEGAVADLCAAEGIGVVTYFSLASGFLTGKYRSEADLGRSTRGGRVAKYLDARGLATLDALDAVAARHGATPGAVALAWLIAQPAVTAPIASATHVGQVAEFARAAEIVLSDEDVAALNNASA</sequence>
<dbReference type="HOGENOM" id="CLU_023205_2_0_5"/>
<keyword evidence="4" id="KW-1185">Reference proteome</keyword>
<dbReference type="Proteomes" id="UP000018851">
    <property type="component" value="Chromosome"/>
</dbReference>
<accession>W0AKV0</accession>
<dbReference type="InterPro" id="IPR036812">
    <property type="entry name" value="NAD(P)_OxRdtase_dom_sf"/>
</dbReference>
<dbReference type="FunFam" id="3.20.20.100:FF:000004">
    <property type="entry name" value="Oxidoreductase, aldo/keto reductase"/>
    <property type="match status" value="1"/>
</dbReference>
<dbReference type="OrthoDB" id="7181835at2"/>
<dbReference type="STRING" id="1123269.NX02_23500"/>